<dbReference type="KEGG" id="ruf:TH63_15300"/>
<accession>A0A0H4VLK7</accession>
<feature type="region of interest" description="Disordered" evidence="1">
    <location>
        <begin position="42"/>
        <end position="66"/>
    </location>
</feature>
<dbReference type="Proteomes" id="UP000036458">
    <property type="component" value="Chromosome"/>
</dbReference>
<name>A0A0H4VLK7_9BACT</name>
<dbReference type="RefSeq" id="WP_048921707.1">
    <property type="nucleotide sequence ID" value="NZ_CP010777.1"/>
</dbReference>
<evidence type="ECO:0000256" key="1">
    <source>
        <dbReference type="SAM" id="MobiDB-lite"/>
    </source>
</evidence>
<evidence type="ECO:0000313" key="3">
    <source>
        <dbReference type="Proteomes" id="UP000036458"/>
    </source>
</evidence>
<organism evidence="2 3">
    <name type="scientific">Rufibacter radiotolerans</name>
    <dbReference type="NCBI Taxonomy" id="1379910"/>
    <lineage>
        <taxon>Bacteria</taxon>
        <taxon>Pseudomonadati</taxon>
        <taxon>Bacteroidota</taxon>
        <taxon>Cytophagia</taxon>
        <taxon>Cytophagales</taxon>
        <taxon>Hymenobacteraceae</taxon>
        <taxon>Rufibacter</taxon>
    </lineage>
</organism>
<dbReference type="PATRIC" id="fig|1379910.4.peg.3338"/>
<proteinExistence type="predicted"/>
<dbReference type="AlphaFoldDB" id="A0A0H4VLK7"/>
<dbReference type="OrthoDB" id="894289at2"/>
<sequence>MREQLKSKLDKMQMEVIRDCQNVEDVQLMLGIFSQMNEALNQIPDTMNKPKGAKRGRKPKNAEANS</sequence>
<dbReference type="EMBL" id="CP010777">
    <property type="protein sequence ID" value="AKQ46680.1"/>
    <property type="molecule type" value="Genomic_DNA"/>
</dbReference>
<keyword evidence="3" id="KW-1185">Reference proteome</keyword>
<reference evidence="2 3" key="1">
    <citation type="submission" date="2015-01" db="EMBL/GenBank/DDBJ databases">
        <title>Rufibacter sp./DG31D/ whole genome sequencing.</title>
        <authorList>
            <person name="Kim M.K."/>
            <person name="Srinivasan S."/>
            <person name="Lee J.-J."/>
        </authorList>
    </citation>
    <scope>NUCLEOTIDE SEQUENCE [LARGE SCALE GENOMIC DNA]</scope>
    <source>
        <strain evidence="2 3">DG31D</strain>
    </source>
</reference>
<evidence type="ECO:0000313" key="2">
    <source>
        <dbReference type="EMBL" id="AKQ46680.1"/>
    </source>
</evidence>
<gene>
    <name evidence="2" type="ORF">TH63_15300</name>
</gene>
<protein>
    <submittedName>
        <fullName evidence="2">Uncharacterized protein</fullName>
    </submittedName>
</protein>